<dbReference type="SUPFAM" id="SSF159071">
    <property type="entry name" value="TrmB C-terminal domain-like"/>
    <property type="match status" value="1"/>
</dbReference>
<accession>A0A1H8UX14</accession>
<dbReference type="SUPFAM" id="SSF56024">
    <property type="entry name" value="Phospholipase D/nuclease"/>
    <property type="match status" value="1"/>
</dbReference>
<name>A0A1H8UX14_9EURY</name>
<evidence type="ECO:0000313" key="5">
    <source>
        <dbReference type="Proteomes" id="UP000199126"/>
    </source>
</evidence>
<dbReference type="CDD" id="cd09124">
    <property type="entry name" value="PLDc_like_TrmB_middle"/>
    <property type="match status" value="1"/>
</dbReference>
<evidence type="ECO:0000259" key="2">
    <source>
        <dbReference type="Pfam" id="PF01978"/>
    </source>
</evidence>
<dbReference type="PANTHER" id="PTHR34293">
    <property type="entry name" value="HTH-TYPE TRANSCRIPTIONAL REGULATOR TRMBL2"/>
    <property type="match status" value="1"/>
</dbReference>
<proteinExistence type="inferred from homology"/>
<gene>
    <name evidence="4" type="ORF">SAMN04487948_11316</name>
</gene>
<organism evidence="4 5">
    <name type="scientific">Halogranum amylolyticum</name>
    <dbReference type="NCBI Taxonomy" id="660520"/>
    <lineage>
        <taxon>Archaea</taxon>
        <taxon>Methanobacteriati</taxon>
        <taxon>Methanobacteriota</taxon>
        <taxon>Stenosarchaea group</taxon>
        <taxon>Halobacteria</taxon>
        <taxon>Halobacteriales</taxon>
        <taxon>Haloferacaceae</taxon>
    </lineage>
</organism>
<dbReference type="Pfam" id="PF01978">
    <property type="entry name" value="TrmB"/>
    <property type="match status" value="1"/>
</dbReference>
<dbReference type="Gene3D" id="1.10.10.10">
    <property type="entry name" value="Winged helix-like DNA-binding domain superfamily/Winged helix DNA-binding domain"/>
    <property type="match status" value="1"/>
</dbReference>
<dbReference type="Pfam" id="PF11495">
    <property type="entry name" value="Regulator_TrmB"/>
    <property type="match status" value="1"/>
</dbReference>
<protein>
    <submittedName>
        <fullName evidence="4">Transcriptional regulator</fullName>
    </submittedName>
</protein>
<feature type="domain" description="Transcription regulator TrmB C-terminal" evidence="3">
    <location>
        <begin position="123"/>
        <end position="357"/>
    </location>
</feature>
<comment type="similarity">
    <text evidence="1">Belongs to the transcriptional regulator TrmB family.</text>
</comment>
<evidence type="ECO:0000256" key="1">
    <source>
        <dbReference type="ARBA" id="ARBA00007287"/>
    </source>
</evidence>
<dbReference type="EMBL" id="FODV01000013">
    <property type="protein sequence ID" value="SEP07715.1"/>
    <property type="molecule type" value="Genomic_DNA"/>
</dbReference>
<evidence type="ECO:0000259" key="3">
    <source>
        <dbReference type="Pfam" id="PF11495"/>
    </source>
</evidence>
<dbReference type="PANTHER" id="PTHR34293:SF1">
    <property type="entry name" value="HTH-TYPE TRANSCRIPTIONAL REGULATOR TRMBL2"/>
    <property type="match status" value="1"/>
</dbReference>
<keyword evidence="5" id="KW-1185">Reference proteome</keyword>
<reference evidence="5" key="1">
    <citation type="submission" date="2016-10" db="EMBL/GenBank/DDBJ databases">
        <authorList>
            <person name="Varghese N."/>
            <person name="Submissions S."/>
        </authorList>
    </citation>
    <scope>NUCLEOTIDE SEQUENCE [LARGE SCALE GENOMIC DNA]</scope>
    <source>
        <strain evidence="5">CGMCC 1.10121</strain>
    </source>
</reference>
<dbReference type="InterPro" id="IPR051797">
    <property type="entry name" value="TrmB-like"/>
</dbReference>
<dbReference type="Gene3D" id="2.30.30.690">
    <property type="match status" value="1"/>
</dbReference>
<dbReference type="InterPro" id="IPR036390">
    <property type="entry name" value="WH_DNA-bd_sf"/>
</dbReference>
<evidence type="ECO:0000313" key="4">
    <source>
        <dbReference type="EMBL" id="SEP07715.1"/>
    </source>
</evidence>
<dbReference type="InterPro" id="IPR021586">
    <property type="entry name" value="Tscrpt_reg_TrmB_C"/>
</dbReference>
<feature type="domain" description="Transcription regulator TrmB N-terminal" evidence="2">
    <location>
        <begin position="24"/>
        <end position="92"/>
    </location>
</feature>
<dbReference type="InterPro" id="IPR036388">
    <property type="entry name" value="WH-like_DNA-bd_sf"/>
</dbReference>
<sequence length="359" mass="39600">MAEDSRLTKTMTGAQDDPALRDELSVFGLSDTEIDTYLALLSLGEAPTRAVAEEADVTQRAVYGIAERLERRGLVRVKEHASPTTISALPPKEAIANLSSRLEALTPSLEERFEQTTTEAPEIQIIKSRETVLKRLRNALSEAETEALVAIPDHVYPEIEAELRAAVDRGVLVFLLLGETVDPDDDTRDFTGVADVVRSWDASIPFLYTVDNEAAMIGDPHVLSMQHNDKEAVTISQPHLTSSVLGMYLSAYWPVSTIRHVTEPDSLPASYDWFREAVLQAFLHWEAGHDFWADIVTESGAELSGKVSDVRQAFVEPSTNDFTLETSLHLETDDGEVSVGGPGAFIEDYRAEAVTLRFE</sequence>
<dbReference type="SUPFAM" id="SSF46785">
    <property type="entry name" value="Winged helix' DNA-binding domain"/>
    <property type="match status" value="1"/>
</dbReference>
<dbReference type="AlphaFoldDB" id="A0A1H8UX14"/>
<dbReference type="Proteomes" id="UP000199126">
    <property type="component" value="Unassembled WGS sequence"/>
</dbReference>
<dbReference type="InterPro" id="IPR002831">
    <property type="entry name" value="Tscrpt_reg_TrmB_N"/>
</dbReference>